<sequence length="383" mass="43081">MAKQGITADSATLHAALEVLAVHPDYLLRQEVIEALRARWLSLSPAGWHHVIAGLLRENQLELALDRLDQMERKGILLEQWLHSLLVYKLCDVDEFSEALRLIRSRPNKAKSISSAMWLYLLRAAMRRSHFETVEYVWKNAVDLGYQELSVADCRDVLGFAAECGNSILAEAVFRHLSTLQTHLTAYEYGKLVQVYAGNADIEAAFGIVCQMHKHNVPIDSKSTEPILKSLETQLSDPTTLWNDIRGLKKEGFNIPIELANIVLKHTGNLFNLGALSSSRAIEIAVSIYKDLFDVCTSGANTDTFNHLFSLCHQTRRPEICTFFAKEMAALYLPPDQKTLETLILICLDAGNRSSAEKYLADLKAQGWELSESGREQIRDKLE</sequence>
<reference evidence="7" key="1">
    <citation type="journal article" date="2015" name="Genome Announc.">
        <title>Draft genome sequence of Talaromyces cellulolyticus strain Y-94, a source of lignocellulosic biomass-degrading enzymes.</title>
        <authorList>
            <person name="Fujii T."/>
            <person name="Koike H."/>
            <person name="Sawayama S."/>
            <person name="Yano S."/>
            <person name="Inoue H."/>
        </authorList>
    </citation>
    <scope>NUCLEOTIDE SEQUENCE [LARGE SCALE GENOMIC DNA]</scope>
    <source>
        <strain evidence="7">Y-94</strain>
    </source>
</reference>
<comment type="function">
    <text evidence="3">Regulates mitochondrial small subunit maturation by controlling 15S rRNA 5'-end processing. Localizes to the 5' precursor of the 15S rRNA in a position that is subsequently occupied by mS47 in the mature yeast mtSSU. Uses structure and sequence-specific RNA recognition, binding to a single-stranded region of the precursor and specifically recognizing bases -6 to -1. The exchange of Ccm1 for mS47 is coupled to the irreversible removal of precursor rRNA that is accompanied by conformational changes of the mitoribosomal proteins uS5m and mS26. These conformational changes signal completion of 5'-end rRNA processing through protection of the mature 5'-end of the 15S rRNA and stabilization of mS47. The removal of the 5' precursor together with the dissociation of Ccm1 may be catalyzed by the 5'-3' exoribonuclease Pet127. Involved in the specific removal of group I introns in mitochondrial encoded transcripts.</text>
</comment>
<dbReference type="InterPro" id="IPR057027">
    <property type="entry name" value="TPR_mt"/>
</dbReference>
<comment type="subunit">
    <text evidence="4">Binds to mitochondrial small subunit 15S rRNA.</text>
</comment>
<dbReference type="EMBL" id="DF933820">
    <property type="protein sequence ID" value="GAM37553.1"/>
    <property type="molecule type" value="Genomic_DNA"/>
</dbReference>
<name>A0A6V8H9M6_TALPI</name>
<dbReference type="PANTHER" id="PTHR47936">
    <property type="entry name" value="PPR_LONG DOMAIN-CONTAINING PROTEIN"/>
    <property type="match status" value="1"/>
</dbReference>
<gene>
    <name evidence="6" type="ORF">TCE0_024r07567</name>
</gene>
<evidence type="ECO:0000259" key="5">
    <source>
        <dbReference type="Pfam" id="PF23276"/>
    </source>
</evidence>
<protein>
    <submittedName>
        <fullName evidence="6">Pentatricopeptide repeat protein</fullName>
    </submittedName>
</protein>
<evidence type="ECO:0000256" key="2">
    <source>
        <dbReference type="ARBA" id="ARBA00022737"/>
    </source>
</evidence>
<dbReference type="Gene3D" id="1.25.40.10">
    <property type="entry name" value="Tetratricopeptide repeat domain"/>
    <property type="match status" value="2"/>
</dbReference>
<comment type="caution">
    <text evidence="6">The sequence shown here is derived from an EMBL/GenBank/DDBJ whole genome shotgun (WGS) entry which is preliminary data.</text>
</comment>
<comment type="similarity">
    <text evidence="1">Belongs to the CCM1 family.</text>
</comment>
<dbReference type="PANTHER" id="PTHR47936:SF1">
    <property type="entry name" value="PENTATRICOPEPTIDE REPEAT-CONTAINING PROTEIN GUN1, CHLOROPLASTIC"/>
    <property type="match status" value="1"/>
</dbReference>
<keyword evidence="7" id="KW-1185">Reference proteome</keyword>
<accession>A0A6V8H9M6</accession>
<evidence type="ECO:0000256" key="3">
    <source>
        <dbReference type="ARBA" id="ARBA00044493"/>
    </source>
</evidence>
<proteinExistence type="inferred from homology"/>
<evidence type="ECO:0000256" key="1">
    <source>
        <dbReference type="ARBA" id="ARBA00006192"/>
    </source>
</evidence>
<keyword evidence="2" id="KW-0677">Repeat</keyword>
<dbReference type="Pfam" id="PF23276">
    <property type="entry name" value="TPR_24"/>
    <property type="match status" value="1"/>
</dbReference>
<evidence type="ECO:0000256" key="4">
    <source>
        <dbReference type="ARBA" id="ARBA00044511"/>
    </source>
</evidence>
<evidence type="ECO:0000313" key="6">
    <source>
        <dbReference type="EMBL" id="GAM37553.1"/>
    </source>
</evidence>
<dbReference type="Proteomes" id="UP000053095">
    <property type="component" value="Unassembled WGS sequence"/>
</dbReference>
<dbReference type="InterPro" id="IPR011990">
    <property type="entry name" value="TPR-like_helical_dom_sf"/>
</dbReference>
<organism evidence="6 7">
    <name type="scientific">Talaromyces pinophilus</name>
    <name type="common">Penicillium pinophilum</name>
    <dbReference type="NCBI Taxonomy" id="128442"/>
    <lineage>
        <taxon>Eukaryota</taxon>
        <taxon>Fungi</taxon>
        <taxon>Dikarya</taxon>
        <taxon>Ascomycota</taxon>
        <taxon>Pezizomycotina</taxon>
        <taxon>Eurotiomycetes</taxon>
        <taxon>Eurotiomycetidae</taxon>
        <taxon>Eurotiales</taxon>
        <taxon>Trichocomaceae</taxon>
        <taxon>Talaromyces</taxon>
        <taxon>Talaromyces sect. Talaromyces</taxon>
    </lineage>
</organism>
<evidence type="ECO:0000313" key="7">
    <source>
        <dbReference type="Proteomes" id="UP000053095"/>
    </source>
</evidence>
<dbReference type="AlphaFoldDB" id="A0A6V8H9M6"/>
<feature type="domain" description="Pentatricopeptide repeat-containing protein-mitochondrial" evidence="5">
    <location>
        <begin position="154"/>
        <end position="274"/>
    </location>
</feature>